<keyword evidence="4" id="KW-1185">Reference proteome</keyword>
<sequence>MKEYARTDRVGDFLQKELAQLIQFEIKDPRLGMVTVQEVRVSRDLGYADVFITVMAFGAQTEEAKAEANKDALKVLNNAAGFLRTKIGQSFRARTTPELRFFIDDTLENGMKVSSLIEQAIREDSARRDDSDQD</sequence>
<dbReference type="Pfam" id="PF02033">
    <property type="entry name" value="RBFA"/>
    <property type="match status" value="1"/>
</dbReference>
<evidence type="ECO:0000256" key="1">
    <source>
        <dbReference type="ARBA" id="ARBA00022517"/>
    </source>
</evidence>
<accession>A0ABP7MWA8</accession>
<dbReference type="HAMAP" id="MF_00003">
    <property type="entry name" value="RbfA"/>
    <property type="match status" value="1"/>
</dbReference>
<dbReference type="PANTHER" id="PTHR33515:SF1">
    <property type="entry name" value="RIBOSOME-BINDING FACTOR A, CHLOROPLASTIC-RELATED"/>
    <property type="match status" value="1"/>
</dbReference>
<organism evidence="3 4">
    <name type="scientific">Litoribacillus peritrichatus</name>
    <dbReference type="NCBI Taxonomy" id="718191"/>
    <lineage>
        <taxon>Bacteria</taxon>
        <taxon>Pseudomonadati</taxon>
        <taxon>Pseudomonadota</taxon>
        <taxon>Gammaproteobacteria</taxon>
        <taxon>Oceanospirillales</taxon>
        <taxon>Oceanospirillaceae</taxon>
        <taxon>Litoribacillus</taxon>
    </lineage>
</organism>
<proteinExistence type="inferred from homology"/>
<dbReference type="NCBIfam" id="TIGR00082">
    <property type="entry name" value="rbfA"/>
    <property type="match status" value="1"/>
</dbReference>
<comment type="subunit">
    <text evidence="2">Monomer. Binds 30S ribosomal subunits, but not 50S ribosomal subunits or 70S ribosomes.</text>
</comment>
<dbReference type="SUPFAM" id="SSF89919">
    <property type="entry name" value="Ribosome-binding factor A, RbfA"/>
    <property type="match status" value="1"/>
</dbReference>
<dbReference type="PANTHER" id="PTHR33515">
    <property type="entry name" value="RIBOSOME-BINDING FACTOR A, CHLOROPLASTIC-RELATED"/>
    <property type="match status" value="1"/>
</dbReference>
<keyword evidence="2" id="KW-0963">Cytoplasm</keyword>
<comment type="subcellular location">
    <subcellularLocation>
        <location evidence="2">Cytoplasm</location>
    </subcellularLocation>
</comment>
<reference evidence="4" key="1">
    <citation type="journal article" date="2019" name="Int. J. Syst. Evol. Microbiol.">
        <title>The Global Catalogue of Microorganisms (GCM) 10K type strain sequencing project: providing services to taxonomists for standard genome sequencing and annotation.</title>
        <authorList>
            <consortium name="The Broad Institute Genomics Platform"/>
            <consortium name="The Broad Institute Genome Sequencing Center for Infectious Disease"/>
            <person name="Wu L."/>
            <person name="Ma J."/>
        </authorList>
    </citation>
    <scope>NUCLEOTIDE SEQUENCE [LARGE SCALE GENOMIC DNA]</scope>
    <source>
        <strain evidence="4">JCM 17551</strain>
    </source>
</reference>
<name>A0ABP7MWA8_9GAMM</name>
<comment type="similarity">
    <text evidence="2">Belongs to the RbfA family.</text>
</comment>
<dbReference type="Gene3D" id="3.30.300.20">
    <property type="match status" value="1"/>
</dbReference>
<evidence type="ECO:0000313" key="4">
    <source>
        <dbReference type="Proteomes" id="UP001501565"/>
    </source>
</evidence>
<gene>
    <name evidence="2 3" type="primary">rbfA</name>
    <name evidence="3" type="ORF">GCM10022277_30290</name>
</gene>
<evidence type="ECO:0000313" key="3">
    <source>
        <dbReference type="EMBL" id="GAA3931416.1"/>
    </source>
</evidence>
<dbReference type="InterPro" id="IPR015946">
    <property type="entry name" value="KH_dom-like_a/b"/>
</dbReference>
<dbReference type="InterPro" id="IPR023799">
    <property type="entry name" value="RbfA_dom_sf"/>
</dbReference>
<comment type="function">
    <text evidence="2">One of several proteins that assist in the late maturation steps of the functional core of the 30S ribosomal subunit. Associates with free 30S ribosomal subunits (but not with 30S subunits that are part of 70S ribosomes or polysomes). Required for efficient processing of 16S rRNA. May interact with the 5'-terminal helix region of 16S rRNA.</text>
</comment>
<dbReference type="InterPro" id="IPR000238">
    <property type="entry name" value="RbfA"/>
</dbReference>
<dbReference type="RefSeq" id="WP_344799409.1">
    <property type="nucleotide sequence ID" value="NZ_BAABBN010000007.1"/>
</dbReference>
<comment type="caution">
    <text evidence="3">The sequence shown here is derived from an EMBL/GenBank/DDBJ whole genome shotgun (WGS) entry which is preliminary data.</text>
</comment>
<dbReference type="EMBL" id="BAABBN010000007">
    <property type="protein sequence ID" value="GAA3931416.1"/>
    <property type="molecule type" value="Genomic_DNA"/>
</dbReference>
<protein>
    <recommendedName>
        <fullName evidence="2">Ribosome-binding factor A</fullName>
    </recommendedName>
</protein>
<keyword evidence="1 2" id="KW-0690">Ribosome biogenesis</keyword>
<evidence type="ECO:0000256" key="2">
    <source>
        <dbReference type="HAMAP-Rule" id="MF_00003"/>
    </source>
</evidence>
<dbReference type="Proteomes" id="UP001501565">
    <property type="component" value="Unassembled WGS sequence"/>
</dbReference>